<keyword evidence="4" id="KW-0433">Leucine-rich repeat</keyword>
<proteinExistence type="inferred from homology"/>
<evidence type="ECO:0000256" key="11">
    <source>
        <dbReference type="ARBA" id="ARBA00023180"/>
    </source>
</evidence>
<dbReference type="InterPro" id="IPR013210">
    <property type="entry name" value="LRR_N_plant-typ"/>
</dbReference>
<keyword evidence="11" id="KW-0325">Glycoprotein</keyword>
<dbReference type="Pfam" id="PF13516">
    <property type="entry name" value="LRR_6"/>
    <property type="match status" value="1"/>
</dbReference>
<dbReference type="SMART" id="SM00369">
    <property type="entry name" value="LRR_TYP"/>
    <property type="match status" value="9"/>
</dbReference>
<keyword evidence="9 12" id="KW-0472">Membrane</keyword>
<dbReference type="Gene3D" id="3.80.10.10">
    <property type="entry name" value="Ribonuclease Inhibitor"/>
    <property type="match status" value="5"/>
</dbReference>
<keyword evidence="6 13" id="KW-0732">Signal</keyword>
<dbReference type="GO" id="GO:0016301">
    <property type="term" value="F:kinase activity"/>
    <property type="evidence" value="ECO:0007669"/>
    <property type="project" value="UniProtKB-KW"/>
</dbReference>
<evidence type="ECO:0000256" key="3">
    <source>
        <dbReference type="ARBA" id="ARBA00022475"/>
    </source>
</evidence>
<keyword evidence="5 12" id="KW-0812">Transmembrane</keyword>
<sequence length="945" mass="106475">MRNPVGLKFMMFMFMMFMSCLVSQFVYGEEEDVRCIEREREALLRFKASIVDRYGMLSSWTTPHCCQWEGIRCSNLSGHILMLDLHGEDHRELSFDYYIEFMSRRFISGEIHKSLMELRQLQYLNLSSNSFGDNNIPQFLGSLTNLRYLDLSSSGFDGKIPTQFGSLYHLKYLNLASNHLEGSIPLQLGSLSQLQYLDLRFNYLEGNIPIQLGNLSQLQYLDLSFNGLQGNIPSQLGNLSNLHELYIGNDGLRIGDGDLSENTLMSTMIFQWVSNFTPNLVELDLSGNLMEGSVPNHFGLVMDSLEHLNLYSNRFKVEVLQSFMNICTLNSLDMGVNSLNQGLSSILHNLSSSCARYSLQELDLRFNQIHGSLPDFSMFTTLKRLQLAGNQLIGRIPEGILPSRLESLSLEFNCLEGEIPKSFGNTCTLHSLDMSSNRLSGEFASIFQHLSVCAKNVLQNLKLGGNNINGTFPDLSSFSTLKILDLSENQLSGEIREGNQLPSQLESLSLESNTLEGEIPKSFGNACALRLLDMSNNSLSEEFPVIVHHLSGCTRNSLEILSLAMNQINDLNLAGNKLNGEFSNDIQFPHHLEELYLRSNSLKGVLSDYPFSNMSKLYSLDLSGNSLLALTFSPNWVPPFRLRKLVWTNSRLLEPFRVISSFGFESKSIVRKDSYFNGTLFDLQALILRNNNLTGDIPFSLSSCTNLVMIDVAENNLSGSIPTWVGSKLGNLQYASSGSGHWYRVETTQFAGSRNYDLNTFLTWKGSEQMFKNNGLLLLKSIDLSSNYFLGEIPKEFEILIELVSLNLSRNNLSGKIPPNIGKLTSLEFFDISRNQLVGSIPISLTQIDRLSMLDLSHNHLIGKIPQSTQLQSFNSSCYEDNLDLCGPPLDKLCISELSSDEKRKEIHEDDYSFFNREFYISMPFGFIISFWTVIGLMIFRSSSS</sequence>
<evidence type="ECO:0000256" key="8">
    <source>
        <dbReference type="ARBA" id="ARBA00022989"/>
    </source>
</evidence>
<feature type="domain" description="Leucine-rich repeat-containing N-terminal plant-type" evidence="14">
    <location>
        <begin position="38"/>
        <end position="74"/>
    </location>
</feature>
<keyword evidence="10 15" id="KW-0675">Receptor</keyword>
<comment type="similarity">
    <text evidence="2">Belongs to the RLP family.</text>
</comment>
<evidence type="ECO:0000259" key="14">
    <source>
        <dbReference type="Pfam" id="PF08263"/>
    </source>
</evidence>
<keyword evidence="16" id="KW-1185">Reference proteome</keyword>
<evidence type="ECO:0000256" key="13">
    <source>
        <dbReference type="SAM" id="SignalP"/>
    </source>
</evidence>
<evidence type="ECO:0000256" key="7">
    <source>
        <dbReference type="ARBA" id="ARBA00022737"/>
    </source>
</evidence>
<dbReference type="FunFam" id="3.80.10.10:FF:000383">
    <property type="entry name" value="Leucine-rich repeat receptor protein kinase EMS1"/>
    <property type="match status" value="1"/>
</dbReference>
<feature type="chain" id="PRO_5020033027" evidence="13">
    <location>
        <begin position="29"/>
        <end position="945"/>
    </location>
</feature>
<protein>
    <submittedName>
        <fullName evidence="15">LRR receptor-like serine/threonine-protein kinase FLS2</fullName>
    </submittedName>
</protein>
<dbReference type="SUPFAM" id="SSF52047">
    <property type="entry name" value="RNI-like"/>
    <property type="match status" value="1"/>
</dbReference>
<reference evidence="15 16" key="1">
    <citation type="submission" date="2019-04" db="EMBL/GenBank/DDBJ databases">
        <title>An improved genome assembly and genetic linkage map for asparagus bean, Vigna unguiculata ssp. sesquipedialis.</title>
        <authorList>
            <person name="Xia Q."/>
            <person name="Zhang R."/>
            <person name="Dong Y."/>
        </authorList>
    </citation>
    <scope>NUCLEOTIDE SEQUENCE [LARGE SCALE GENOMIC DNA]</scope>
    <source>
        <tissue evidence="15">Leaf</tissue>
    </source>
</reference>
<dbReference type="Pfam" id="PF13855">
    <property type="entry name" value="LRR_8"/>
    <property type="match status" value="1"/>
</dbReference>
<keyword evidence="8 12" id="KW-1133">Transmembrane helix</keyword>
<dbReference type="FunFam" id="3.80.10.10:FF:000111">
    <property type="entry name" value="LRR receptor-like serine/threonine-protein kinase ERECTA"/>
    <property type="match status" value="1"/>
</dbReference>
<keyword evidence="15" id="KW-0808">Transferase</keyword>
<dbReference type="PANTHER" id="PTHR48052">
    <property type="entry name" value="UNNAMED PRODUCT"/>
    <property type="match status" value="1"/>
</dbReference>
<dbReference type="Proteomes" id="UP000501690">
    <property type="component" value="Linkage Group LG5"/>
</dbReference>
<dbReference type="PROSITE" id="PS51257">
    <property type="entry name" value="PROKAR_LIPOPROTEIN"/>
    <property type="match status" value="1"/>
</dbReference>
<dbReference type="EMBL" id="CP039349">
    <property type="protein sequence ID" value="QCD94727.1"/>
    <property type="molecule type" value="Genomic_DNA"/>
</dbReference>
<evidence type="ECO:0000256" key="10">
    <source>
        <dbReference type="ARBA" id="ARBA00023170"/>
    </source>
</evidence>
<dbReference type="Pfam" id="PF08263">
    <property type="entry name" value="LRRNT_2"/>
    <property type="match status" value="1"/>
</dbReference>
<dbReference type="Pfam" id="PF00560">
    <property type="entry name" value="LRR_1"/>
    <property type="match status" value="12"/>
</dbReference>
<evidence type="ECO:0000313" key="15">
    <source>
        <dbReference type="EMBL" id="QCD94727.1"/>
    </source>
</evidence>
<evidence type="ECO:0000256" key="4">
    <source>
        <dbReference type="ARBA" id="ARBA00022614"/>
    </source>
</evidence>
<evidence type="ECO:0000256" key="12">
    <source>
        <dbReference type="SAM" id="Phobius"/>
    </source>
</evidence>
<dbReference type="InterPro" id="IPR001611">
    <property type="entry name" value="Leu-rich_rpt"/>
</dbReference>
<name>A0A4D6M1G8_VIGUN</name>
<dbReference type="AlphaFoldDB" id="A0A4D6M1G8"/>
<feature type="transmembrane region" description="Helical" evidence="12">
    <location>
        <begin position="919"/>
        <end position="940"/>
    </location>
</feature>
<dbReference type="InterPro" id="IPR032675">
    <property type="entry name" value="LRR_dom_sf"/>
</dbReference>
<evidence type="ECO:0000313" key="16">
    <source>
        <dbReference type="Proteomes" id="UP000501690"/>
    </source>
</evidence>
<dbReference type="PROSITE" id="PS51450">
    <property type="entry name" value="LRR"/>
    <property type="match status" value="1"/>
</dbReference>
<evidence type="ECO:0000256" key="2">
    <source>
        <dbReference type="ARBA" id="ARBA00009592"/>
    </source>
</evidence>
<evidence type="ECO:0000256" key="1">
    <source>
        <dbReference type="ARBA" id="ARBA00004251"/>
    </source>
</evidence>
<keyword evidence="3" id="KW-1003">Cell membrane</keyword>
<evidence type="ECO:0000256" key="6">
    <source>
        <dbReference type="ARBA" id="ARBA00022729"/>
    </source>
</evidence>
<accession>A0A4D6M1G8</accession>
<evidence type="ECO:0000256" key="9">
    <source>
        <dbReference type="ARBA" id="ARBA00023136"/>
    </source>
</evidence>
<comment type="subcellular location">
    <subcellularLocation>
        <location evidence="1">Cell membrane</location>
        <topology evidence="1">Single-pass type I membrane protein</topology>
    </subcellularLocation>
</comment>
<dbReference type="PRINTS" id="PR00019">
    <property type="entry name" value="LEURICHRPT"/>
</dbReference>
<keyword evidence="7" id="KW-0677">Repeat</keyword>
<feature type="signal peptide" evidence="13">
    <location>
        <begin position="1"/>
        <end position="28"/>
    </location>
</feature>
<gene>
    <name evidence="15" type="ORF">DEO72_LG5g2812</name>
</gene>
<dbReference type="SUPFAM" id="SSF52058">
    <property type="entry name" value="L domain-like"/>
    <property type="match status" value="2"/>
</dbReference>
<dbReference type="PANTHER" id="PTHR48052:SF8">
    <property type="entry name" value="LRR RECEPTOR-LIKE SERINE_THREONINE-PROTEIN KINASE FLS2"/>
    <property type="match status" value="1"/>
</dbReference>
<organism evidence="15 16">
    <name type="scientific">Vigna unguiculata</name>
    <name type="common">Cowpea</name>
    <dbReference type="NCBI Taxonomy" id="3917"/>
    <lineage>
        <taxon>Eukaryota</taxon>
        <taxon>Viridiplantae</taxon>
        <taxon>Streptophyta</taxon>
        <taxon>Embryophyta</taxon>
        <taxon>Tracheophyta</taxon>
        <taxon>Spermatophyta</taxon>
        <taxon>Magnoliopsida</taxon>
        <taxon>eudicotyledons</taxon>
        <taxon>Gunneridae</taxon>
        <taxon>Pentapetalae</taxon>
        <taxon>rosids</taxon>
        <taxon>fabids</taxon>
        <taxon>Fabales</taxon>
        <taxon>Fabaceae</taxon>
        <taxon>Papilionoideae</taxon>
        <taxon>50 kb inversion clade</taxon>
        <taxon>NPAAA clade</taxon>
        <taxon>indigoferoid/millettioid clade</taxon>
        <taxon>Phaseoleae</taxon>
        <taxon>Vigna</taxon>
    </lineage>
</organism>
<evidence type="ECO:0000256" key="5">
    <source>
        <dbReference type="ARBA" id="ARBA00022692"/>
    </source>
</evidence>
<dbReference type="GO" id="GO:0005886">
    <property type="term" value="C:plasma membrane"/>
    <property type="evidence" value="ECO:0007669"/>
    <property type="project" value="UniProtKB-SubCell"/>
</dbReference>
<keyword evidence="15" id="KW-0418">Kinase</keyword>
<dbReference type="InterPro" id="IPR003591">
    <property type="entry name" value="Leu-rich_rpt_typical-subtyp"/>
</dbReference>